<dbReference type="PANTHER" id="PTHR34698:SF2">
    <property type="entry name" value="5-OXOPROLINASE SUBUNIT B"/>
    <property type="match status" value="1"/>
</dbReference>
<sequence>MRRASEATAELGPARYTWGGDEFLFVEIAEAMSLQAYFKVMSMATVLADQGLDGVVDVCPANASLLIRFDPDVLPGAELETAVRAIEADLRGRRHPAIRTRIVEVPVWYDDPFTAEVGARFREGYHQDPSGTDLDYAAKVNGLADAAEFIRRHHEQPWLVSMVGFVAGLPFLFQLVPQEDQLEVPKYLSPRTDTPKLTVGHGGCFGCIYSVRGAGGYQMFGVAAAPIFDPSQALEDFGDFMVFFRPGDLVRFRPVDEEEYRRIQDEVEAGTFRYRQAPVTFELEKALADPREYNRQIMEQLDGV</sequence>
<dbReference type="SUPFAM" id="SSF50891">
    <property type="entry name" value="Cyclophilin-like"/>
    <property type="match status" value="1"/>
</dbReference>
<name>A0ABV4UTT6_9MICC</name>
<evidence type="ECO:0000313" key="6">
    <source>
        <dbReference type="Proteomes" id="UP001575652"/>
    </source>
</evidence>
<evidence type="ECO:0000256" key="2">
    <source>
        <dbReference type="ARBA" id="ARBA00022801"/>
    </source>
</evidence>
<evidence type="ECO:0000256" key="1">
    <source>
        <dbReference type="ARBA" id="ARBA00022741"/>
    </source>
</evidence>
<organism evidence="5 6">
    <name type="scientific">Arthrobacter halodurans</name>
    <dbReference type="NCBI Taxonomy" id="516699"/>
    <lineage>
        <taxon>Bacteria</taxon>
        <taxon>Bacillati</taxon>
        <taxon>Actinomycetota</taxon>
        <taxon>Actinomycetes</taxon>
        <taxon>Micrococcales</taxon>
        <taxon>Micrococcaceae</taxon>
        <taxon>Arthrobacter</taxon>
    </lineage>
</organism>
<accession>A0ABV4UTT6</accession>
<protein>
    <submittedName>
        <fullName evidence="5">Allophanate hydrolase subunit 1</fullName>
    </submittedName>
</protein>
<keyword evidence="6" id="KW-1185">Reference proteome</keyword>
<dbReference type="InterPro" id="IPR003833">
    <property type="entry name" value="CT_C_D"/>
</dbReference>
<evidence type="ECO:0000259" key="4">
    <source>
        <dbReference type="SMART" id="SM00796"/>
    </source>
</evidence>
<dbReference type="SUPFAM" id="SSF160467">
    <property type="entry name" value="PH0987 N-terminal domain-like"/>
    <property type="match status" value="1"/>
</dbReference>
<dbReference type="Proteomes" id="UP001575652">
    <property type="component" value="Unassembled WGS sequence"/>
</dbReference>
<dbReference type="Gene3D" id="3.30.1360.40">
    <property type="match status" value="1"/>
</dbReference>
<dbReference type="SMART" id="SM00796">
    <property type="entry name" value="AHS1"/>
    <property type="match status" value="1"/>
</dbReference>
<dbReference type="RefSeq" id="WP_373973505.1">
    <property type="nucleotide sequence ID" value="NZ_JBHDLJ010000022.1"/>
</dbReference>
<dbReference type="GO" id="GO:0016787">
    <property type="term" value="F:hydrolase activity"/>
    <property type="evidence" value="ECO:0007669"/>
    <property type="project" value="UniProtKB-KW"/>
</dbReference>
<dbReference type="Pfam" id="PF02682">
    <property type="entry name" value="CT_C_D"/>
    <property type="match status" value="1"/>
</dbReference>
<dbReference type="EMBL" id="JBHDLJ010000022">
    <property type="protein sequence ID" value="MFB0836321.1"/>
    <property type="molecule type" value="Genomic_DNA"/>
</dbReference>
<dbReference type="InterPro" id="IPR010016">
    <property type="entry name" value="PxpB"/>
</dbReference>
<evidence type="ECO:0000313" key="5">
    <source>
        <dbReference type="EMBL" id="MFB0836321.1"/>
    </source>
</evidence>
<keyword evidence="1" id="KW-0547">Nucleotide-binding</keyword>
<gene>
    <name evidence="5" type="ORF">ACETWP_17155</name>
</gene>
<feature type="domain" description="Carboxyltransferase" evidence="4">
    <location>
        <begin position="14"/>
        <end position="235"/>
    </location>
</feature>
<keyword evidence="3" id="KW-0067">ATP-binding</keyword>
<proteinExistence type="predicted"/>
<keyword evidence="2 5" id="KW-0378">Hydrolase</keyword>
<dbReference type="Gene3D" id="2.40.100.10">
    <property type="entry name" value="Cyclophilin-like"/>
    <property type="match status" value="1"/>
</dbReference>
<evidence type="ECO:0000256" key="3">
    <source>
        <dbReference type="ARBA" id="ARBA00022840"/>
    </source>
</evidence>
<comment type="caution">
    <text evidence="5">The sequence shown here is derived from an EMBL/GenBank/DDBJ whole genome shotgun (WGS) entry which is preliminary data.</text>
</comment>
<reference evidence="5 6" key="1">
    <citation type="submission" date="2024-09" db="EMBL/GenBank/DDBJ databases">
        <authorList>
            <person name="Salinas-Garcia M.A."/>
            <person name="Prieme A."/>
        </authorList>
    </citation>
    <scope>NUCLEOTIDE SEQUENCE [LARGE SCALE GENOMIC DNA]</scope>
    <source>
        <strain evidence="5 6">DSM 21081</strain>
    </source>
</reference>
<dbReference type="PANTHER" id="PTHR34698">
    <property type="entry name" value="5-OXOPROLINASE SUBUNIT B"/>
    <property type="match status" value="1"/>
</dbReference>
<dbReference type="InterPro" id="IPR029000">
    <property type="entry name" value="Cyclophilin-like_dom_sf"/>
</dbReference>